<dbReference type="GO" id="GO:0006307">
    <property type="term" value="P:DNA alkylation repair"/>
    <property type="evidence" value="ECO:0007669"/>
    <property type="project" value="UniProtKB-UniRule"/>
</dbReference>
<proteinExistence type="inferred from homology"/>
<dbReference type="Pfam" id="PF01035">
    <property type="entry name" value="DNA_binding_1"/>
    <property type="match status" value="1"/>
</dbReference>
<dbReference type="PANTHER" id="PTHR10815:SF5">
    <property type="entry name" value="METHYLATED-DNA--PROTEIN-CYSTEINE METHYLTRANSFERASE"/>
    <property type="match status" value="1"/>
</dbReference>
<keyword evidence="7 9" id="KW-0234">DNA repair</keyword>
<dbReference type="PANTHER" id="PTHR10815">
    <property type="entry name" value="METHYLATED-DNA--PROTEIN-CYSTEINE METHYLTRANSFERASE"/>
    <property type="match status" value="1"/>
</dbReference>
<organism evidence="12 13">
    <name type="scientific">Clostridium puniceum</name>
    <dbReference type="NCBI Taxonomy" id="29367"/>
    <lineage>
        <taxon>Bacteria</taxon>
        <taxon>Bacillati</taxon>
        <taxon>Bacillota</taxon>
        <taxon>Clostridia</taxon>
        <taxon>Eubacteriales</taxon>
        <taxon>Clostridiaceae</taxon>
        <taxon>Clostridium</taxon>
    </lineage>
</organism>
<evidence type="ECO:0000259" key="10">
    <source>
        <dbReference type="Pfam" id="PF01035"/>
    </source>
</evidence>
<comment type="similarity">
    <text evidence="2 9">Belongs to the MGMT family.</text>
</comment>
<reference evidence="12 13" key="1">
    <citation type="submission" date="2016-05" db="EMBL/GenBank/DDBJ databases">
        <title>Microbial solvent formation.</title>
        <authorList>
            <person name="Poehlein A."/>
            <person name="Montoya Solano J.D."/>
            <person name="Flitsch S."/>
            <person name="Krabben P."/>
            <person name="Duerre P."/>
            <person name="Daniel R."/>
        </authorList>
    </citation>
    <scope>NUCLEOTIDE SEQUENCE [LARGE SCALE GENOMIC DNA]</scope>
    <source>
        <strain evidence="12 13">DSM 2619</strain>
    </source>
</reference>
<dbReference type="Proteomes" id="UP000190890">
    <property type="component" value="Unassembled WGS sequence"/>
</dbReference>
<name>A0A1S8T2E0_9CLOT</name>
<dbReference type="Gene3D" id="3.30.160.70">
    <property type="entry name" value="Methylated DNA-protein cysteine methyltransferase domain"/>
    <property type="match status" value="1"/>
</dbReference>
<keyword evidence="4 9" id="KW-0489">Methyltransferase</keyword>
<evidence type="ECO:0000256" key="6">
    <source>
        <dbReference type="ARBA" id="ARBA00022763"/>
    </source>
</evidence>
<comment type="catalytic activity">
    <reaction evidence="8 9">
        <text>a 6-O-methyl-2'-deoxyguanosine in DNA + L-cysteinyl-[protein] = S-methyl-L-cysteinyl-[protein] + a 2'-deoxyguanosine in DNA</text>
        <dbReference type="Rhea" id="RHEA:24000"/>
        <dbReference type="Rhea" id="RHEA-COMP:10131"/>
        <dbReference type="Rhea" id="RHEA-COMP:10132"/>
        <dbReference type="Rhea" id="RHEA-COMP:11367"/>
        <dbReference type="Rhea" id="RHEA-COMP:11368"/>
        <dbReference type="ChEBI" id="CHEBI:29950"/>
        <dbReference type="ChEBI" id="CHEBI:82612"/>
        <dbReference type="ChEBI" id="CHEBI:85445"/>
        <dbReference type="ChEBI" id="CHEBI:85448"/>
        <dbReference type="EC" id="2.1.1.63"/>
    </reaction>
</comment>
<dbReference type="SUPFAM" id="SSF53155">
    <property type="entry name" value="Methylated DNA-protein cysteine methyltransferase domain"/>
    <property type="match status" value="1"/>
</dbReference>
<dbReference type="NCBIfam" id="TIGR00589">
    <property type="entry name" value="ogt"/>
    <property type="match status" value="1"/>
</dbReference>
<dbReference type="GO" id="GO:0005737">
    <property type="term" value="C:cytoplasm"/>
    <property type="evidence" value="ECO:0007669"/>
    <property type="project" value="UniProtKB-SubCell"/>
</dbReference>
<feature type="domain" description="Methylguanine DNA methyltransferase ribonuclease-like" evidence="11">
    <location>
        <begin position="7"/>
        <end position="69"/>
    </location>
</feature>
<evidence type="ECO:0000256" key="7">
    <source>
        <dbReference type="ARBA" id="ARBA00023204"/>
    </source>
</evidence>
<dbReference type="CDD" id="cd06445">
    <property type="entry name" value="ATase"/>
    <property type="match status" value="1"/>
</dbReference>
<dbReference type="InterPro" id="IPR001497">
    <property type="entry name" value="MethylDNA_cys_MeTrfase_AS"/>
</dbReference>
<protein>
    <recommendedName>
        <fullName evidence="9">Methylated-DNA--protein-cysteine methyltransferase</fullName>
        <ecNumber evidence="9">2.1.1.63</ecNumber>
    </recommendedName>
    <alternativeName>
        <fullName evidence="9">6-O-methylguanine-DNA methyltransferase</fullName>
        <shortName evidence="9">MGMT</shortName>
    </alternativeName>
    <alternativeName>
        <fullName evidence="9">O-6-methylguanine-DNA-alkyltransferase</fullName>
    </alternativeName>
</protein>
<evidence type="ECO:0000313" key="12">
    <source>
        <dbReference type="EMBL" id="OOM71635.1"/>
    </source>
</evidence>
<dbReference type="GO" id="GO:0032259">
    <property type="term" value="P:methylation"/>
    <property type="evidence" value="ECO:0007669"/>
    <property type="project" value="UniProtKB-KW"/>
</dbReference>
<gene>
    <name evidence="12" type="primary">ogt_2</name>
    <name evidence="12" type="ORF">CLPUN_49160</name>
</gene>
<dbReference type="OrthoDB" id="9802228at2"/>
<evidence type="ECO:0000256" key="2">
    <source>
        <dbReference type="ARBA" id="ARBA00008711"/>
    </source>
</evidence>
<dbReference type="SUPFAM" id="SSF46767">
    <property type="entry name" value="Methylated DNA-protein cysteine methyltransferase, C-terminal domain"/>
    <property type="match status" value="1"/>
</dbReference>
<dbReference type="InterPro" id="IPR036388">
    <property type="entry name" value="WH-like_DNA-bd_sf"/>
</dbReference>
<comment type="miscellaneous">
    <text evidence="9">This enzyme catalyzes only one turnover and therefore is not strictly catalytic. According to one definition, an enzyme is a biocatalyst that acts repeatedly and over many reaction cycles.</text>
</comment>
<dbReference type="InterPro" id="IPR023546">
    <property type="entry name" value="MGMT"/>
</dbReference>
<dbReference type="Gene3D" id="1.10.10.10">
    <property type="entry name" value="Winged helix-like DNA-binding domain superfamily/Winged helix DNA-binding domain"/>
    <property type="match status" value="1"/>
</dbReference>
<keyword evidence="13" id="KW-1185">Reference proteome</keyword>
<sequence>MKNVFCYETKIGRLKIEENGEAITKIDFVKKEIEEDIEKKETLLLKEAIKQLNEYLEGKCNLFDLPLEPEGTEFQKKVWNALKEIPFGETKSYGEIAKIIGNEKASRAVGMANNKNPIMIVIPCHRVIGANGKLVGYAGGIEVKKMLLNLEKKYLDFK</sequence>
<keyword evidence="3 9" id="KW-0963">Cytoplasm</keyword>
<evidence type="ECO:0000256" key="4">
    <source>
        <dbReference type="ARBA" id="ARBA00022603"/>
    </source>
</evidence>
<dbReference type="InterPro" id="IPR014048">
    <property type="entry name" value="MethylDNA_cys_MeTrfase_DNA-bd"/>
</dbReference>
<evidence type="ECO:0000256" key="8">
    <source>
        <dbReference type="ARBA" id="ARBA00049348"/>
    </source>
</evidence>
<dbReference type="GO" id="GO:0003908">
    <property type="term" value="F:methylated-DNA-[protein]-cysteine S-methyltransferase activity"/>
    <property type="evidence" value="ECO:0007669"/>
    <property type="project" value="UniProtKB-UniRule"/>
</dbReference>
<dbReference type="PROSITE" id="PS00374">
    <property type="entry name" value="MGMT"/>
    <property type="match status" value="1"/>
</dbReference>
<keyword evidence="6 9" id="KW-0227">DNA damage</keyword>
<dbReference type="AlphaFoldDB" id="A0A1S8T2E0"/>
<evidence type="ECO:0000256" key="9">
    <source>
        <dbReference type="HAMAP-Rule" id="MF_00772"/>
    </source>
</evidence>
<evidence type="ECO:0000259" key="11">
    <source>
        <dbReference type="Pfam" id="PF02870"/>
    </source>
</evidence>
<dbReference type="RefSeq" id="WP_077849815.1">
    <property type="nucleotide sequence ID" value="NZ_LZZM01000229.1"/>
</dbReference>
<feature type="domain" description="Methylated-DNA-[protein]-cysteine S-methyltransferase DNA binding" evidence="10">
    <location>
        <begin position="73"/>
        <end position="152"/>
    </location>
</feature>
<dbReference type="InterPro" id="IPR036631">
    <property type="entry name" value="MGMT_N_sf"/>
</dbReference>
<dbReference type="EMBL" id="LZZM01000229">
    <property type="protein sequence ID" value="OOM71635.1"/>
    <property type="molecule type" value="Genomic_DNA"/>
</dbReference>
<dbReference type="InterPro" id="IPR008332">
    <property type="entry name" value="MethylG_MeTrfase_N"/>
</dbReference>
<comment type="catalytic activity">
    <reaction evidence="1 9">
        <text>a 4-O-methyl-thymidine in DNA + L-cysteinyl-[protein] = a thymidine in DNA + S-methyl-L-cysteinyl-[protein]</text>
        <dbReference type="Rhea" id="RHEA:53428"/>
        <dbReference type="Rhea" id="RHEA-COMP:10131"/>
        <dbReference type="Rhea" id="RHEA-COMP:10132"/>
        <dbReference type="Rhea" id="RHEA-COMP:13555"/>
        <dbReference type="Rhea" id="RHEA-COMP:13556"/>
        <dbReference type="ChEBI" id="CHEBI:29950"/>
        <dbReference type="ChEBI" id="CHEBI:82612"/>
        <dbReference type="ChEBI" id="CHEBI:137386"/>
        <dbReference type="ChEBI" id="CHEBI:137387"/>
        <dbReference type="EC" id="2.1.1.63"/>
    </reaction>
</comment>
<dbReference type="STRING" id="29367.CLPUN_49160"/>
<accession>A0A1S8T2E0</accession>
<dbReference type="InterPro" id="IPR036217">
    <property type="entry name" value="MethylDNA_cys_MeTrfase_DNAb"/>
</dbReference>
<comment type="subcellular location">
    <subcellularLocation>
        <location evidence="9">Cytoplasm</location>
    </subcellularLocation>
</comment>
<evidence type="ECO:0000256" key="5">
    <source>
        <dbReference type="ARBA" id="ARBA00022679"/>
    </source>
</evidence>
<evidence type="ECO:0000313" key="13">
    <source>
        <dbReference type="Proteomes" id="UP000190890"/>
    </source>
</evidence>
<comment type="caution">
    <text evidence="12">The sequence shown here is derived from an EMBL/GenBank/DDBJ whole genome shotgun (WGS) entry which is preliminary data.</text>
</comment>
<dbReference type="HAMAP" id="MF_00772">
    <property type="entry name" value="OGT"/>
    <property type="match status" value="1"/>
</dbReference>
<comment type="function">
    <text evidence="9">Involved in the cellular defense against the biological effects of O6-methylguanine (O6-MeG) and O4-methylthymine (O4-MeT) in DNA. Repairs the methylated nucleobase in DNA by stoichiometrically transferring the methyl group to a cysteine residue in the enzyme. This is a suicide reaction: the enzyme is irreversibly inactivated.</text>
</comment>
<evidence type="ECO:0000256" key="3">
    <source>
        <dbReference type="ARBA" id="ARBA00022490"/>
    </source>
</evidence>
<dbReference type="EC" id="2.1.1.63" evidence="9"/>
<keyword evidence="5 9" id="KW-0808">Transferase</keyword>
<dbReference type="Pfam" id="PF02870">
    <property type="entry name" value="Methyltransf_1N"/>
    <property type="match status" value="1"/>
</dbReference>
<dbReference type="FunFam" id="1.10.10.10:FF:000214">
    <property type="entry name" value="Methylated-DNA--protein-cysteine methyltransferase"/>
    <property type="match status" value="1"/>
</dbReference>
<evidence type="ECO:0000256" key="1">
    <source>
        <dbReference type="ARBA" id="ARBA00001286"/>
    </source>
</evidence>
<feature type="active site" description="Nucleophile; methyl group acceptor" evidence="9">
    <location>
        <position position="124"/>
    </location>
</feature>